<organism evidence="1 2">
    <name type="scientific">Rhodnius prolixus</name>
    <name type="common">Triatomid bug</name>
    <dbReference type="NCBI Taxonomy" id="13249"/>
    <lineage>
        <taxon>Eukaryota</taxon>
        <taxon>Metazoa</taxon>
        <taxon>Ecdysozoa</taxon>
        <taxon>Arthropoda</taxon>
        <taxon>Hexapoda</taxon>
        <taxon>Insecta</taxon>
        <taxon>Pterygota</taxon>
        <taxon>Neoptera</taxon>
        <taxon>Paraneoptera</taxon>
        <taxon>Hemiptera</taxon>
        <taxon>Heteroptera</taxon>
        <taxon>Panheteroptera</taxon>
        <taxon>Cimicomorpha</taxon>
        <taxon>Reduviidae</taxon>
        <taxon>Triatominae</taxon>
        <taxon>Rhodnius</taxon>
    </lineage>
</organism>
<dbReference type="VEuPathDB" id="VectorBase:RPRC007798"/>
<dbReference type="Proteomes" id="UP000015103">
    <property type="component" value="Unassembled WGS sequence"/>
</dbReference>
<dbReference type="Gene3D" id="2.60.40.10">
    <property type="entry name" value="Immunoglobulins"/>
    <property type="match status" value="1"/>
</dbReference>
<dbReference type="InterPro" id="IPR013783">
    <property type="entry name" value="Ig-like_fold"/>
</dbReference>
<evidence type="ECO:0000313" key="2">
    <source>
        <dbReference type="Proteomes" id="UP000015103"/>
    </source>
</evidence>
<name>T1HUS8_RHOPR</name>
<accession>T1HUS8</accession>
<dbReference type="InParanoid" id="T1HUS8"/>
<dbReference type="InterPro" id="IPR036179">
    <property type="entry name" value="Ig-like_dom_sf"/>
</dbReference>
<dbReference type="OMA" id="HVEILAY"/>
<protein>
    <submittedName>
        <fullName evidence="1">Uncharacterized protein</fullName>
    </submittedName>
</protein>
<dbReference type="SUPFAM" id="SSF48726">
    <property type="entry name" value="Immunoglobulin"/>
    <property type="match status" value="1"/>
</dbReference>
<dbReference type="EnsemblMetazoa" id="RPRC007798-RA">
    <property type="protein sequence ID" value="RPRC007798-PA"/>
    <property type="gene ID" value="RPRC007798"/>
</dbReference>
<proteinExistence type="predicted"/>
<dbReference type="EMBL" id="ACPB03010455">
    <property type="status" value="NOT_ANNOTATED_CDS"/>
    <property type="molecule type" value="Genomic_DNA"/>
</dbReference>
<evidence type="ECO:0000313" key="1">
    <source>
        <dbReference type="EnsemblMetazoa" id="RPRC007798-PA"/>
    </source>
</evidence>
<dbReference type="eggNOG" id="KOG3510">
    <property type="taxonomic scope" value="Eukaryota"/>
</dbReference>
<reference evidence="1" key="1">
    <citation type="submission" date="2015-05" db="UniProtKB">
        <authorList>
            <consortium name="EnsemblMetazoa"/>
        </authorList>
    </citation>
    <scope>IDENTIFICATION</scope>
</reference>
<sequence>MEHLPLKYFLWLCRCHSVLCKKDSFQCLGTHVRAWKRGIAILTAGNVKLSPDERLSLVHGYDLEIRHIKPEDEGDYVCQIATLQPQEITHTVEVLEKFSEGVL</sequence>
<dbReference type="STRING" id="13249.T1HUS8"/>
<keyword evidence="2" id="KW-1185">Reference proteome</keyword>
<dbReference type="AlphaFoldDB" id="T1HUS8"/>
<dbReference type="HOGENOM" id="CLU_2267035_0_0_1"/>